<evidence type="ECO:0000313" key="1">
    <source>
        <dbReference type="EMBL" id="XDK32459.1"/>
    </source>
</evidence>
<dbReference type="InterPro" id="IPR052030">
    <property type="entry name" value="Peptidase_M20/M20A_hydrolases"/>
</dbReference>
<dbReference type="GO" id="GO:0016805">
    <property type="term" value="F:dipeptidase activity"/>
    <property type="evidence" value="ECO:0007669"/>
    <property type="project" value="TreeGrafter"/>
</dbReference>
<protein>
    <submittedName>
        <fullName evidence="1">Amidohydrolase</fullName>
    </submittedName>
</protein>
<proteinExistence type="predicted"/>
<organism evidence="1">
    <name type="scientific">Ornithinibacillus sp. 4-3</name>
    <dbReference type="NCBI Taxonomy" id="3231488"/>
    <lineage>
        <taxon>Bacteria</taxon>
        <taxon>Bacillati</taxon>
        <taxon>Bacillota</taxon>
        <taxon>Bacilli</taxon>
        <taxon>Bacillales</taxon>
        <taxon>Bacillaceae</taxon>
        <taxon>Ornithinibacillus</taxon>
    </lineage>
</organism>
<dbReference type="PANTHER" id="PTHR30575">
    <property type="entry name" value="PEPTIDASE M20"/>
    <property type="match status" value="1"/>
</dbReference>
<dbReference type="RefSeq" id="WP_368653148.1">
    <property type="nucleotide sequence ID" value="NZ_CP162599.1"/>
</dbReference>
<dbReference type="NCBIfam" id="TIGR01891">
    <property type="entry name" value="amidohydrolases"/>
    <property type="match status" value="1"/>
</dbReference>
<dbReference type="GO" id="GO:0071713">
    <property type="term" value="F:para-aminobenzoyl-glutamate hydrolase activity"/>
    <property type="evidence" value="ECO:0007669"/>
    <property type="project" value="TreeGrafter"/>
</dbReference>
<dbReference type="AlphaFoldDB" id="A0AB39HQ99"/>
<dbReference type="InterPro" id="IPR017439">
    <property type="entry name" value="Amidohydrolase"/>
</dbReference>
<gene>
    <name evidence="1" type="ORF">AB4Y30_15845</name>
</gene>
<dbReference type="InterPro" id="IPR002933">
    <property type="entry name" value="Peptidase_M20"/>
</dbReference>
<name>A0AB39HQ99_9BACI</name>
<dbReference type="PANTHER" id="PTHR30575:SF0">
    <property type="entry name" value="XAA-ARG DIPEPTIDASE"/>
    <property type="match status" value="1"/>
</dbReference>
<dbReference type="PIRSF" id="PIRSF037227">
    <property type="entry name" value="Aminobenzoyl-glu_utiliz_pB"/>
    <property type="match status" value="1"/>
</dbReference>
<dbReference type="SUPFAM" id="SSF53187">
    <property type="entry name" value="Zn-dependent exopeptidases"/>
    <property type="match status" value="1"/>
</dbReference>
<sequence>MTSQKDVRHFLNDNQEKFKDISKFIFENPETKFAEFISSDYLAKQCEEAGFTVERNVANMETAFIATYGSGSPVIGFIGEYDALPGLNQEAFNLAYERSEKAGHACGHNLLGTGAFAAACAVKKYLQENNLPGTVKYFGCPAEEGGSGKTFMVRDGLFNGVDAALTWHPSSVNGIMSLTSLAYCQVKFKFKGTSSHAAISPELGRSALDAVEIMNVGANYLREHITSEARMHYAVTDTGGVSPNVVQDTAEVLYMIRAPKSTQVQHIYERVCKVAEGAAIMTETELSINFHNACSEYIPNRALEKILYNSLEKTETVEITEADNDFAKDVWNTLTEAEQQGYIQGMKGFGYTGDGSDLEGKYLTDFIAPYVESEEILFGSTDLSDVSWVVPTAKVTTATAAIGTALHTWQMTAQGLSDFANKGMLRAAEALALTGIRLFENEKALATVKQEFDLFRKQNPYTCPIPDGVEPKN</sequence>
<reference evidence="1" key="1">
    <citation type="submission" date="2024-07" db="EMBL/GenBank/DDBJ databases">
        <title>Halotolerant mesophilic bacterium Ornithinibacillus sp. 4-3, sp. nov., isolated from soil.</title>
        <authorList>
            <person name="Sidarenka A.V."/>
            <person name="Guliayeva D.E."/>
            <person name="Leanovich S.I."/>
            <person name="Hileuskaya K.S."/>
            <person name="Akhremchuk A.E."/>
            <person name="Sikolenko M.A."/>
            <person name="Valentovich L.N."/>
        </authorList>
    </citation>
    <scope>NUCLEOTIDE SEQUENCE</scope>
    <source>
        <strain evidence="1">4-3</strain>
    </source>
</reference>
<dbReference type="Gene3D" id="3.40.630.10">
    <property type="entry name" value="Zn peptidases"/>
    <property type="match status" value="1"/>
</dbReference>
<dbReference type="InterPro" id="IPR036264">
    <property type="entry name" value="Bact_exopeptidase_dim_dom"/>
</dbReference>
<dbReference type="FunFam" id="3.30.70.360:FF:000004">
    <property type="entry name" value="Peptidase M20 domain-containing protein 2"/>
    <property type="match status" value="1"/>
</dbReference>
<dbReference type="InterPro" id="IPR017145">
    <property type="entry name" value="Aminobenzoyl-glu_utiliz_pB"/>
</dbReference>
<accession>A0AB39HQ99</accession>
<dbReference type="SUPFAM" id="SSF55031">
    <property type="entry name" value="Bacterial exopeptidase dimerisation domain"/>
    <property type="match status" value="1"/>
</dbReference>
<dbReference type="GO" id="GO:0005737">
    <property type="term" value="C:cytoplasm"/>
    <property type="evidence" value="ECO:0007669"/>
    <property type="project" value="TreeGrafter"/>
</dbReference>
<dbReference type="Gene3D" id="3.30.70.360">
    <property type="match status" value="1"/>
</dbReference>
<dbReference type="GO" id="GO:0046657">
    <property type="term" value="P:folic acid catabolic process"/>
    <property type="evidence" value="ECO:0007669"/>
    <property type="project" value="TreeGrafter"/>
</dbReference>
<dbReference type="Pfam" id="PF01546">
    <property type="entry name" value="Peptidase_M20"/>
    <property type="match status" value="1"/>
</dbReference>
<dbReference type="EMBL" id="CP162599">
    <property type="protein sequence ID" value="XDK32459.1"/>
    <property type="molecule type" value="Genomic_DNA"/>
</dbReference>